<feature type="chain" id="PRO_5021363257" evidence="1">
    <location>
        <begin position="16"/>
        <end position="119"/>
    </location>
</feature>
<name>A0A4Y7SC65_COPMI</name>
<dbReference type="EMBL" id="QPFP01000222">
    <property type="protein sequence ID" value="TEB18850.1"/>
    <property type="molecule type" value="Genomic_DNA"/>
</dbReference>
<protein>
    <submittedName>
        <fullName evidence="2">Uncharacterized protein</fullName>
    </submittedName>
</protein>
<reference evidence="2 3" key="1">
    <citation type="journal article" date="2019" name="Nat. Ecol. Evol.">
        <title>Megaphylogeny resolves global patterns of mushroom evolution.</title>
        <authorList>
            <person name="Varga T."/>
            <person name="Krizsan K."/>
            <person name="Foldi C."/>
            <person name="Dima B."/>
            <person name="Sanchez-Garcia M."/>
            <person name="Sanchez-Ramirez S."/>
            <person name="Szollosi G.J."/>
            <person name="Szarkandi J.G."/>
            <person name="Papp V."/>
            <person name="Albert L."/>
            <person name="Andreopoulos W."/>
            <person name="Angelini C."/>
            <person name="Antonin V."/>
            <person name="Barry K.W."/>
            <person name="Bougher N.L."/>
            <person name="Buchanan P."/>
            <person name="Buyck B."/>
            <person name="Bense V."/>
            <person name="Catcheside P."/>
            <person name="Chovatia M."/>
            <person name="Cooper J."/>
            <person name="Damon W."/>
            <person name="Desjardin D."/>
            <person name="Finy P."/>
            <person name="Geml J."/>
            <person name="Haridas S."/>
            <person name="Hughes K."/>
            <person name="Justo A."/>
            <person name="Karasinski D."/>
            <person name="Kautmanova I."/>
            <person name="Kiss B."/>
            <person name="Kocsube S."/>
            <person name="Kotiranta H."/>
            <person name="LaButti K.M."/>
            <person name="Lechner B.E."/>
            <person name="Liimatainen K."/>
            <person name="Lipzen A."/>
            <person name="Lukacs Z."/>
            <person name="Mihaltcheva S."/>
            <person name="Morgado L.N."/>
            <person name="Niskanen T."/>
            <person name="Noordeloos M.E."/>
            <person name="Ohm R.A."/>
            <person name="Ortiz-Santana B."/>
            <person name="Ovrebo C."/>
            <person name="Racz N."/>
            <person name="Riley R."/>
            <person name="Savchenko A."/>
            <person name="Shiryaev A."/>
            <person name="Soop K."/>
            <person name="Spirin V."/>
            <person name="Szebenyi C."/>
            <person name="Tomsovsky M."/>
            <person name="Tulloss R.E."/>
            <person name="Uehling J."/>
            <person name="Grigoriev I.V."/>
            <person name="Vagvolgyi C."/>
            <person name="Papp T."/>
            <person name="Martin F.M."/>
            <person name="Miettinen O."/>
            <person name="Hibbett D.S."/>
            <person name="Nagy L.G."/>
        </authorList>
    </citation>
    <scope>NUCLEOTIDE SEQUENCE [LARGE SCALE GENOMIC DNA]</scope>
    <source>
        <strain evidence="2 3">FP101781</strain>
    </source>
</reference>
<evidence type="ECO:0000313" key="3">
    <source>
        <dbReference type="Proteomes" id="UP000298030"/>
    </source>
</evidence>
<dbReference type="AlphaFoldDB" id="A0A4Y7SC65"/>
<organism evidence="2 3">
    <name type="scientific">Coprinellus micaceus</name>
    <name type="common">Glistening ink-cap mushroom</name>
    <name type="synonym">Coprinus micaceus</name>
    <dbReference type="NCBI Taxonomy" id="71717"/>
    <lineage>
        <taxon>Eukaryota</taxon>
        <taxon>Fungi</taxon>
        <taxon>Dikarya</taxon>
        <taxon>Basidiomycota</taxon>
        <taxon>Agaricomycotina</taxon>
        <taxon>Agaricomycetes</taxon>
        <taxon>Agaricomycetidae</taxon>
        <taxon>Agaricales</taxon>
        <taxon>Agaricineae</taxon>
        <taxon>Psathyrellaceae</taxon>
        <taxon>Coprinellus</taxon>
    </lineage>
</organism>
<keyword evidence="3" id="KW-1185">Reference proteome</keyword>
<proteinExistence type="predicted"/>
<feature type="signal peptide" evidence="1">
    <location>
        <begin position="1"/>
        <end position="15"/>
    </location>
</feature>
<accession>A0A4Y7SC65</accession>
<evidence type="ECO:0000256" key="1">
    <source>
        <dbReference type="SAM" id="SignalP"/>
    </source>
</evidence>
<gene>
    <name evidence="2" type="ORF">FA13DRAFT_1745151</name>
</gene>
<sequence length="119" mass="12615">MGVWLIALVSPSGFAISGSVKLLIKVEQEDLRNAATSLVNGRFGCTVRRTPRGTLGSRLELHRKVEVKAQLLSRRGSQLLLQSSVLSLTPISPCAAFRAGGGIEGKEKLALPCASSLES</sequence>
<dbReference type="Proteomes" id="UP000298030">
    <property type="component" value="Unassembled WGS sequence"/>
</dbReference>
<evidence type="ECO:0000313" key="2">
    <source>
        <dbReference type="EMBL" id="TEB18850.1"/>
    </source>
</evidence>
<keyword evidence="1" id="KW-0732">Signal</keyword>
<comment type="caution">
    <text evidence="2">The sequence shown here is derived from an EMBL/GenBank/DDBJ whole genome shotgun (WGS) entry which is preliminary data.</text>
</comment>